<name>A0ABR4P3N4_9HELO</name>
<reference evidence="2 3" key="1">
    <citation type="submission" date="2024-06" db="EMBL/GenBank/DDBJ databases">
        <title>Complete genome of Phlyctema vagabunda strain 19-DSS-EL-015.</title>
        <authorList>
            <person name="Fiorenzani C."/>
        </authorList>
    </citation>
    <scope>NUCLEOTIDE SEQUENCE [LARGE SCALE GENOMIC DNA]</scope>
    <source>
        <strain evidence="2 3">19-DSS-EL-015</strain>
    </source>
</reference>
<dbReference type="InterPro" id="IPR045518">
    <property type="entry name" value="2EXR"/>
</dbReference>
<evidence type="ECO:0000313" key="2">
    <source>
        <dbReference type="EMBL" id="KAL3417918.1"/>
    </source>
</evidence>
<comment type="caution">
    <text evidence="2">The sequence shown here is derived from an EMBL/GenBank/DDBJ whole genome shotgun (WGS) entry which is preliminary data.</text>
</comment>
<accession>A0ABR4P3N4</accession>
<dbReference type="PANTHER" id="PTHR35910">
    <property type="entry name" value="2EXR DOMAIN-CONTAINING PROTEIN"/>
    <property type="match status" value="1"/>
</dbReference>
<dbReference type="PANTHER" id="PTHR35910:SF6">
    <property type="entry name" value="2EXR DOMAIN-CONTAINING PROTEIN"/>
    <property type="match status" value="1"/>
</dbReference>
<dbReference type="Proteomes" id="UP001629113">
    <property type="component" value="Unassembled WGS sequence"/>
</dbReference>
<dbReference type="Pfam" id="PF20150">
    <property type="entry name" value="2EXR"/>
    <property type="match status" value="1"/>
</dbReference>
<dbReference type="EMBL" id="JBFCZG010000010">
    <property type="protein sequence ID" value="KAL3417918.1"/>
    <property type="molecule type" value="Genomic_DNA"/>
</dbReference>
<protein>
    <recommendedName>
        <fullName evidence="1">2EXR domain-containing protein</fullName>
    </recommendedName>
</protein>
<feature type="domain" description="2EXR" evidence="1">
    <location>
        <begin position="14"/>
        <end position="99"/>
    </location>
</feature>
<gene>
    <name evidence="2" type="ORF">PVAG01_10928</name>
</gene>
<evidence type="ECO:0000313" key="3">
    <source>
        <dbReference type="Proteomes" id="UP001629113"/>
    </source>
</evidence>
<evidence type="ECO:0000259" key="1">
    <source>
        <dbReference type="Pfam" id="PF20150"/>
    </source>
</evidence>
<proteinExistence type="predicted"/>
<sequence>MEPVQPAKISLTSFECFPALPLELRLKIWRHTFPAFRIVGISHQFASHQFTGWRSPDASPITLQVNQESREETLKHYKLSFGTRLAPATIYFNSKLDSLRFGYGAGKDYLESQKTWLESGSSPYLLNLFIGTHYFPDPKLRMFASNYESLRFMIIDVDEDIYDRKYLCWGEIRHLINLEDLTLIPWNVAQEMEEVLAMFKSTLDKAVQDFPDWTVPDITVVSPYTLQVLGMLKPGSVVERDKL</sequence>
<organism evidence="2 3">
    <name type="scientific">Phlyctema vagabunda</name>
    <dbReference type="NCBI Taxonomy" id="108571"/>
    <lineage>
        <taxon>Eukaryota</taxon>
        <taxon>Fungi</taxon>
        <taxon>Dikarya</taxon>
        <taxon>Ascomycota</taxon>
        <taxon>Pezizomycotina</taxon>
        <taxon>Leotiomycetes</taxon>
        <taxon>Helotiales</taxon>
        <taxon>Dermateaceae</taxon>
        <taxon>Phlyctema</taxon>
    </lineage>
</organism>
<keyword evidence="3" id="KW-1185">Reference proteome</keyword>